<proteinExistence type="predicted"/>
<accession>A0ABQ4KDW2</accession>
<protein>
    <submittedName>
        <fullName evidence="1">Uncharacterized protein</fullName>
    </submittedName>
</protein>
<evidence type="ECO:0000313" key="2">
    <source>
        <dbReference type="Proteomes" id="UP000679950"/>
    </source>
</evidence>
<evidence type="ECO:0000313" key="1">
    <source>
        <dbReference type="EMBL" id="GIN56155.1"/>
    </source>
</evidence>
<name>A0ABQ4KDW2_9BACI</name>
<comment type="caution">
    <text evidence="1">The sequence shown here is derived from an EMBL/GenBank/DDBJ whole genome shotgun (WGS) entry which is preliminary data.</text>
</comment>
<reference evidence="1 2" key="1">
    <citation type="submission" date="2021-03" db="EMBL/GenBank/DDBJ databases">
        <title>Antimicrobial resistance genes in bacteria isolated from Japanese honey, and their potential for conferring macrolide and lincosamide resistance in the American foulbrood pathogen Paenibacillus larvae.</title>
        <authorList>
            <person name="Okamoto M."/>
            <person name="Kumagai M."/>
            <person name="Kanamori H."/>
            <person name="Takamatsu D."/>
        </authorList>
    </citation>
    <scope>NUCLEOTIDE SEQUENCE [LARGE SCALE GENOMIC DNA]</scope>
    <source>
        <strain evidence="1 2">J8TS2</strain>
    </source>
</reference>
<organism evidence="1 2">
    <name type="scientific">Lederbergia ruris</name>
    <dbReference type="NCBI Taxonomy" id="217495"/>
    <lineage>
        <taxon>Bacteria</taxon>
        <taxon>Bacillati</taxon>
        <taxon>Bacillota</taxon>
        <taxon>Bacilli</taxon>
        <taxon>Bacillales</taxon>
        <taxon>Bacillaceae</taxon>
        <taxon>Lederbergia</taxon>
    </lineage>
</organism>
<keyword evidence="2" id="KW-1185">Reference proteome</keyword>
<dbReference type="RefSeq" id="WP_158320815.1">
    <property type="nucleotide sequence ID" value="NZ_BORB01000002.1"/>
</dbReference>
<dbReference type="Proteomes" id="UP000679950">
    <property type="component" value="Unassembled WGS sequence"/>
</dbReference>
<gene>
    <name evidence="1" type="ORF">J8TS2_04740</name>
</gene>
<dbReference type="EMBL" id="BORB01000002">
    <property type="protein sequence ID" value="GIN56155.1"/>
    <property type="molecule type" value="Genomic_DNA"/>
</dbReference>
<sequence length="73" mass="8838">MAMSIEEKRKQVKEFVDKLDQEQLEKYYKQMFFDTLEEEELTDEEIKEINEGLEEIKRGETYSFEEVFGDSDV</sequence>